<keyword evidence="3" id="KW-1185">Reference proteome</keyword>
<feature type="compositionally biased region" description="Polar residues" evidence="1">
    <location>
        <begin position="71"/>
        <end position="81"/>
    </location>
</feature>
<evidence type="ECO:0000313" key="3">
    <source>
        <dbReference type="Proteomes" id="UP001160148"/>
    </source>
</evidence>
<evidence type="ECO:0000256" key="1">
    <source>
        <dbReference type="SAM" id="MobiDB-lite"/>
    </source>
</evidence>
<feature type="compositionally biased region" description="Low complexity" evidence="1">
    <location>
        <begin position="24"/>
        <end position="38"/>
    </location>
</feature>
<feature type="region of interest" description="Disordered" evidence="1">
    <location>
        <begin position="1"/>
        <end position="81"/>
    </location>
</feature>
<dbReference type="EMBL" id="CARXXK010000560">
    <property type="protein sequence ID" value="CAI6370805.1"/>
    <property type="molecule type" value="Genomic_DNA"/>
</dbReference>
<organism evidence="2 3">
    <name type="scientific">Macrosiphum euphorbiae</name>
    <name type="common">potato aphid</name>
    <dbReference type="NCBI Taxonomy" id="13131"/>
    <lineage>
        <taxon>Eukaryota</taxon>
        <taxon>Metazoa</taxon>
        <taxon>Ecdysozoa</taxon>
        <taxon>Arthropoda</taxon>
        <taxon>Hexapoda</taxon>
        <taxon>Insecta</taxon>
        <taxon>Pterygota</taxon>
        <taxon>Neoptera</taxon>
        <taxon>Paraneoptera</taxon>
        <taxon>Hemiptera</taxon>
        <taxon>Sternorrhyncha</taxon>
        <taxon>Aphidomorpha</taxon>
        <taxon>Aphidoidea</taxon>
        <taxon>Aphididae</taxon>
        <taxon>Macrosiphini</taxon>
        <taxon>Macrosiphum</taxon>
    </lineage>
</organism>
<feature type="compositionally biased region" description="Basic and acidic residues" evidence="1">
    <location>
        <begin position="54"/>
        <end position="70"/>
    </location>
</feature>
<evidence type="ECO:0000313" key="2">
    <source>
        <dbReference type="EMBL" id="CAI6370805.1"/>
    </source>
</evidence>
<proteinExistence type="predicted"/>
<name>A0AAV0XQQ5_9HEMI</name>
<sequence length="81" mass="8977">MSTTPAAHTTPAQPVKQVYAKQNTPSSTGQTRTTNTSTKQLQPAPTKSGLTRPRQKDKAWLRSTWRRKDPTTTAQQQIGRS</sequence>
<comment type="caution">
    <text evidence="2">The sequence shown here is derived from an EMBL/GenBank/DDBJ whole genome shotgun (WGS) entry which is preliminary data.</text>
</comment>
<reference evidence="2 3" key="1">
    <citation type="submission" date="2023-01" db="EMBL/GenBank/DDBJ databases">
        <authorList>
            <person name="Whitehead M."/>
        </authorList>
    </citation>
    <scope>NUCLEOTIDE SEQUENCE [LARGE SCALE GENOMIC DNA]</scope>
</reference>
<dbReference type="AlphaFoldDB" id="A0AAV0XQQ5"/>
<feature type="compositionally biased region" description="Polar residues" evidence="1">
    <location>
        <begin position="39"/>
        <end position="49"/>
    </location>
</feature>
<protein>
    <submittedName>
        <fullName evidence="2">Uncharacterized protein</fullName>
    </submittedName>
</protein>
<gene>
    <name evidence="2" type="ORF">MEUPH1_LOCUS24886</name>
</gene>
<dbReference type="Proteomes" id="UP001160148">
    <property type="component" value="Unassembled WGS sequence"/>
</dbReference>
<accession>A0AAV0XQQ5</accession>
<feature type="compositionally biased region" description="Low complexity" evidence="1">
    <location>
        <begin position="1"/>
        <end position="14"/>
    </location>
</feature>